<protein>
    <submittedName>
        <fullName evidence="1">Uncharacterized protein</fullName>
    </submittedName>
</protein>
<gene>
    <name evidence="1" type="ORF">VFPPC_05759</name>
</gene>
<evidence type="ECO:0000313" key="1">
    <source>
        <dbReference type="EMBL" id="OAQ64493.2"/>
    </source>
</evidence>
<dbReference type="RefSeq" id="XP_018141807.2">
    <property type="nucleotide sequence ID" value="XM_018284900.2"/>
</dbReference>
<accession>A0A179FHL2</accession>
<name>A0A179FHL2_METCM</name>
<proteinExistence type="predicted"/>
<keyword evidence="2" id="KW-1185">Reference proteome</keyword>
<evidence type="ECO:0000313" key="2">
    <source>
        <dbReference type="Proteomes" id="UP000078397"/>
    </source>
</evidence>
<dbReference type="KEGG" id="pchm:VFPPC_05759"/>
<dbReference type="OrthoDB" id="3473305at2759"/>
<dbReference type="Proteomes" id="UP000078397">
    <property type="component" value="Unassembled WGS sequence"/>
</dbReference>
<dbReference type="AlphaFoldDB" id="A0A179FHL2"/>
<organism evidence="1 2">
    <name type="scientific">Pochonia chlamydosporia 170</name>
    <dbReference type="NCBI Taxonomy" id="1380566"/>
    <lineage>
        <taxon>Eukaryota</taxon>
        <taxon>Fungi</taxon>
        <taxon>Dikarya</taxon>
        <taxon>Ascomycota</taxon>
        <taxon>Pezizomycotina</taxon>
        <taxon>Sordariomycetes</taxon>
        <taxon>Hypocreomycetidae</taxon>
        <taxon>Hypocreales</taxon>
        <taxon>Clavicipitaceae</taxon>
        <taxon>Pochonia</taxon>
    </lineage>
</organism>
<sequence>MQVCRESRQNAPYQKAFLTIIPNESDIRYAWVNFHEDMICLADWKVELLACHERDIQRLRFTVPEGNIGELFYEYFFHNSHELLKEFTALRELHIAIKQPCLIWGSTVDGPGYGACFAENVRFLDLTTGLLLTGHEMELAYRWAVQHGGMAPDMDGYDDELHFTLDNESVWEVGEID</sequence>
<comment type="caution">
    <text evidence="1">The sequence shown here is derived from an EMBL/GenBank/DDBJ whole genome shotgun (WGS) entry which is preliminary data.</text>
</comment>
<dbReference type="GeneID" id="28848894"/>
<reference evidence="1 2" key="1">
    <citation type="journal article" date="2016" name="PLoS Pathog.">
        <title>Biosynthesis of antibiotic leucinostatins in bio-control fungus Purpureocillium lilacinum and their inhibition on phytophthora revealed by genome mining.</title>
        <authorList>
            <person name="Wang G."/>
            <person name="Liu Z."/>
            <person name="Lin R."/>
            <person name="Li E."/>
            <person name="Mao Z."/>
            <person name="Ling J."/>
            <person name="Yang Y."/>
            <person name="Yin W.B."/>
            <person name="Xie B."/>
        </authorList>
    </citation>
    <scope>NUCLEOTIDE SEQUENCE [LARGE SCALE GENOMIC DNA]</scope>
    <source>
        <strain evidence="1">170</strain>
    </source>
</reference>
<dbReference type="EMBL" id="LSBJ02000005">
    <property type="protein sequence ID" value="OAQ64493.2"/>
    <property type="molecule type" value="Genomic_DNA"/>
</dbReference>